<proteinExistence type="predicted"/>
<keyword evidence="3" id="KW-1185">Reference proteome</keyword>
<evidence type="ECO:0000256" key="1">
    <source>
        <dbReference type="SAM" id="MobiDB-lite"/>
    </source>
</evidence>
<gene>
    <name evidence="2" type="ORF">ANE_LOCUS4640</name>
</gene>
<feature type="compositionally biased region" description="Basic and acidic residues" evidence="1">
    <location>
        <begin position="1"/>
        <end position="10"/>
    </location>
</feature>
<evidence type="ECO:0000313" key="3">
    <source>
        <dbReference type="Proteomes" id="UP000489600"/>
    </source>
</evidence>
<dbReference type="Proteomes" id="UP000489600">
    <property type="component" value="Unassembled WGS sequence"/>
</dbReference>
<reference evidence="2" key="1">
    <citation type="submission" date="2019-07" db="EMBL/GenBank/DDBJ databases">
        <authorList>
            <person name="Dittberner H."/>
        </authorList>
    </citation>
    <scope>NUCLEOTIDE SEQUENCE [LARGE SCALE GENOMIC DNA]</scope>
</reference>
<feature type="region of interest" description="Disordered" evidence="1">
    <location>
        <begin position="1"/>
        <end position="61"/>
    </location>
</feature>
<accession>A0A565B094</accession>
<feature type="compositionally biased region" description="Basic residues" evidence="1">
    <location>
        <begin position="38"/>
        <end position="48"/>
    </location>
</feature>
<organism evidence="2 3">
    <name type="scientific">Arabis nemorensis</name>
    <dbReference type="NCBI Taxonomy" id="586526"/>
    <lineage>
        <taxon>Eukaryota</taxon>
        <taxon>Viridiplantae</taxon>
        <taxon>Streptophyta</taxon>
        <taxon>Embryophyta</taxon>
        <taxon>Tracheophyta</taxon>
        <taxon>Spermatophyta</taxon>
        <taxon>Magnoliopsida</taxon>
        <taxon>eudicotyledons</taxon>
        <taxon>Gunneridae</taxon>
        <taxon>Pentapetalae</taxon>
        <taxon>rosids</taxon>
        <taxon>malvids</taxon>
        <taxon>Brassicales</taxon>
        <taxon>Brassicaceae</taxon>
        <taxon>Arabideae</taxon>
        <taxon>Arabis</taxon>
    </lineage>
</organism>
<dbReference type="EMBL" id="CABITT030000002">
    <property type="protein sequence ID" value="VVA94195.1"/>
    <property type="molecule type" value="Genomic_DNA"/>
</dbReference>
<protein>
    <submittedName>
        <fullName evidence="2">Uncharacterized protein</fullName>
    </submittedName>
</protein>
<dbReference type="AlphaFoldDB" id="A0A565B094"/>
<comment type="caution">
    <text evidence="2">The sequence shown here is derived from an EMBL/GenBank/DDBJ whole genome shotgun (WGS) entry which is preliminary data.</text>
</comment>
<sequence>MPSSSPRRDVSPSTLPDRVITRPGRQRPSHCVEASSRGPRHQRTRPSQKNRNLIANFIDRD</sequence>
<evidence type="ECO:0000313" key="2">
    <source>
        <dbReference type="EMBL" id="VVA94195.1"/>
    </source>
</evidence>
<name>A0A565B094_9BRAS</name>